<sequence length="116" mass="13399">PCLNTLKEIKQWFIQGDKQKKDSSQWFSTQCQFDLILSITGFLGIVEYVLTNWPGAIIQPRRLSQDMLEGLFRSIREMAGDSSTHTVQSYEYAMNKLTITMQMISEIQRLNYGLAN</sequence>
<feature type="non-terminal residue" evidence="1">
    <location>
        <position position="1"/>
    </location>
</feature>
<proteinExistence type="predicted"/>
<comment type="caution">
    <text evidence="1">The sequence shown here is derived from an EMBL/GenBank/DDBJ whole genome shotgun (WGS) entry which is preliminary data.</text>
</comment>
<dbReference type="EMBL" id="CAJVQC010105059">
    <property type="protein sequence ID" value="CAG8832898.1"/>
    <property type="molecule type" value="Genomic_DNA"/>
</dbReference>
<protein>
    <submittedName>
        <fullName evidence="1">7960_t:CDS:1</fullName>
    </submittedName>
</protein>
<evidence type="ECO:0000313" key="1">
    <source>
        <dbReference type="EMBL" id="CAG8832898.1"/>
    </source>
</evidence>
<keyword evidence="2" id="KW-1185">Reference proteome</keyword>
<organism evidence="1 2">
    <name type="scientific">Racocetra persica</name>
    <dbReference type="NCBI Taxonomy" id="160502"/>
    <lineage>
        <taxon>Eukaryota</taxon>
        <taxon>Fungi</taxon>
        <taxon>Fungi incertae sedis</taxon>
        <taxon>Mucoromycota</taxon>
        <taxon>Glomeromycotina</taxon>
        <taxon>Glomeromycetes</taxon>
        <taxon>Diversisporales</taxon>
        <taxon>Gigasporaceae</taxon>
        <taxon>Racocetra</taxon>
    </lineage>
</organism>
<dbReference type="Proteomes" id="UP000789920">
    <property type="component" value="Unassembled WGS sequence"/>
</dbReference>
<gene>
    <name evidence="1" type="ORF">RPERSI_LOCUS28628</name>
</gene>
<accession>A0ACA9SBD7</accession>
<reference evidence="1" key="1">
    <citation type="submission" date="2021-06" db="EMBL/GenBank/DDBJ databases">
        <authorList>
            <person name="Kallberg Y."/>
            <person name="Tangrot J."/>
            <person name="Rosling A."/>
        </authorList>
    </citation>
    <scope>NUCLEOTIDE SEQUENCE</scope>
    <source>
        <strain evidence="1">MA461A</strain>
    </source>
</reference>
<name>A0ACA9SBD7_9GLOM</name>
<feature type="non-terminal residue" evidence="1">
    <location>
        <position position="116"/>
    </location>
</feature>
<evidence type="ECO:0000313" key="2">
    <source>
        <dbReference type="Proteomes" id="UP000789920"/>
    </source>
</evidence>